<keyword evidence="6 7" id="KW-0012">Acyltransferase</keyword>
<evidence type="ECO:0000256" key="1">
    <source>
        <dbReference type="ARBA" id="ARBA00004141"/>
    </source>
</evidence>
<evidence type="ECO:0000256" key="3">
    <source>
        <dbReference type="ARBA" id="ARBA00022692"/>
    </source>
</evidence>
<keyword evidence="4 7" id="KW-1133">Transmembrane helix</keyword>
<keyword evidence="2 7" id="KW-0808">Transferase</keyword>
<keyword evidence="5 7" id="KW-0472">Membrane</keyword>
<feature type="transmembrane region" description="Helical" evidence="7">
    <location>
        <begin position="12"/>
        <end position="34"/>
    </location>
</feature>
<feature type="transmembrane region" description="Helical" evidence="7">
    <location>
        <begin position="46"/>
        <end position="65"/>
    </location>
</feature>
<dbReference type="InterPro" id="IPR039859">
    <property type="entry name" value="PFA4/ZDH16/20/ERF2-like"/>
</dbReference>
<evidence type="ECO:0000313" key="9">
    <source>
        <dbReference type="EMBL" id="KAJ8305580.1"/>
    </source>
</evidence>
<dbReference type="PROSITE" id="PS50216">
    <property type="entry name" value="DHHC"/>
    <property type="match status" value="1"/>
</dbReference>
<feature type="transmembrane region" description="Helical" evidence="7">
    <location>
        <begin position="148"/>
        <end position="174"/>
    </location>
</feature>
<dbReference type="Proteomes" id="UP001217089">
    <property type="component" value="Unassembled WGS sequence"/>
</dbReference>
<name>A0ABQ9EQ99_TEGGR</name>
<dbReference type="PANTHER" id="PTHR12246">
    <property type="entry name" value="PALMITOYLTRANSFERASE ZDHHC16"/>
    <property type="match status" value="1"/>
</dbReference>
<evidence type="ECO:0000256" key="5">
    <source>
        <dbReference type="ARBA" id="ARBA00023136"/>
    </source>
</evidence>
<evidence type="ECO:0000256" key="6">
    <source>
        <dbReference type="ARBA" id="ARBA00023315"/>
    </source>
</evidence>
<comment type="catalytic activity">
    <reaction evidence="7">
        <text>L-cysteinyl-[protein] + hexadecanoyl-CoA = S-hexadecanoyl-L-cysteinyl-[protein] + CoA</text>
        <dbReference type="Rhea" id="RHEA:36683"/>
        <dbReference type="Rhea" id="RHEA-COMP:10131"/>
        <dbReference type="Rhea" id="RHEA-COMP:11032"/>
        <dbReference type="ChEBI" id="CHEBI:29950"/>
        <dbReference type="ChEBI" id="CHEBI:57287"/>
        <dbReference type="ChEBI" id="CHEBI:57379"/>
        <dbReference type="ChEBI" id="CHEBI:74151"/>
        <dbReference type="EC" id="2.3.1.225"/>
    </reaction>
</comment>
<feature type="domain" description="Palmitoyltransferase DHHC" evidence="8">
    <location>
        <begin position="85"/>
        <end position="137"/>
    </location>
</feature>
<gene>
    <name evidence="9" type="ORF">KUTeg_016125</name>
</gene>
<evidence type="ECO:0000256" key="2">
    <source>
        <dbReference type="ARBA" id="ARBA00022679"/>
    </source>
</evidence>
<comment type="caution">
    <text evidence="9">The sequence shown here is derived from an EMBL/GenBank/DDBJ whole genome shotgun (WGS) entry which is preliminary data.</text>
</comment>
<dbReference type="EMBL" id="JARBDR010000813">
    <property type="protein sequence ID" value="KAJ8305580.1"/>
    <property type="molecule type" value="Genomic_DNA"/>
</dbReference>
<evidence type="ECO:0000259" key="8">
    <source>
        <dbReference type="Pfam" id="PF01529"/>
    </source>
</evidence>
<evidence type="ECO:0000256" key="4">
    <source>
        <dbReference type="ARBA" id="ARBA00022989"/>
    </source>
</evidence>
<evidence type="ECO:0000256" key="7">
    <source>
        <dbReference type="RuleBase" id="RU079119"/>
    </source>
</evidence>
<keyword evidence="10" id="KW-1185">Reference proteome</keyword>
<comment type="domain">
    <text evidence="7">The DHHC domain is required for palmitoyltransferase activity.</text>
</comment>
<sequence>MISKLRQIFHWGPIVALTVIFMISGVGLKCLLMWWPVNSHGGLIHLVIYLQWVVTILYNYFLAAFKGPGFVPLGWMPEKKEDMNYLQYCSFCEGFKCPRSHHCRKCDRCVMKMDHHCPWINTCCGHFNHANFHWYITHTHDPVVHLGIAGFILAMFSIGLAIGVIIAVGTLFVIQAMDREREEDEGEFIYPYDLGWRKNLLQVFTWSGNPKSDGFTWDVVKGCDQYTFTYEQLQQKAQKRERTLEYTIVKNYSGSLIPLTFGCKVCYTLPCTDEPRIALKKGDKVLVTRWKNYEKN</sequence>
<accession>A0ABQ9EQ99</accession>
<dbReference type="InterPro" id="IPR001594">
    <property type="entry name" value="Palmitoyltrfase_DHHC"/>
</dbReference>
<protein>
    <recommendedName>
        <fullName evidence="7">Palmitoyltransferase</fullName>
        <ecNumber evidence="7">2.3.1.225</ecNumber>
    </recommendedName>
</protein>
<keyword evidence="3 7" id="KW-0812">Transmembrane</keyword>
<dbReference type="Pfam" id="PF01529">
    <property type="entry name" value="DHHC"/>
    <property type="match status" value="1"/>
</dbReference>
<organism evidence="9 10">
    <name type="scientific">Tegillarca granosa</name>
    <name type="common">Malaysian cockle</name>
    <name type="synonym">Anadara granosa</name>
    <dbReference type="NCBI Taxonomy" id="220873"/>
    <lineage>
        <taxon>Eukaryota</taxon>
        <taxon>Metazoa</taxon>
        <taxon>Spiralia</taxon>
        <taxon>Lophotrochozoa</taxon>
        <taxon>Mollusca</taxon>
        <taxon>Bivalvia</taxon>
        <taxon>Autobranchia</taxon>
        <taxon>Pteriomorphia</taxon>
        <taxon>Arcoida</taxon>
        <taxon>Arcoidea</taxon>
        <taxon>Arcidae</taxon>
        <taxon>Tegillarca</taxon>
    </lineage>
</organism>
<comment type="subcellular location">
    <subcellularLocation>
        <location evidence="1">Membrane</location>
        <topology evidence="1">Multi-pass membrane protein</topology>
    </subcellularLocation>
</comment>
<comment type="similarity">
    <text evidence="7">Belongs to the DHHC palmitoyltransferase family.</text>
</comment>
<proteinExistence type="inferred from homology"/>
<reference evidence="9 10" key="1">
    <citation type="submission" date="2022-12" db="EMBL/GenBank/DDBJ databases">
        <title>Chromosome-level genome of Tegillarca granosa.</title>
        <authorList>
            <person name="Kim J."/>
        </authorList>
    </citation>
    <scope>NUCLEOTIDE SEQUENCE [LARGE SCALE GENOMIC DNA]</scope>
    <source>
        <strain evidence="9">Teg-2019</strain>
        <tissue evidence="9">Adductor muscle</tissue>
    </source>
</reference>
<dbReference type="EC" id="2.3.1.225" evidence="7"/>
<evidence type="ECO:0000313" key="10">
    <source>
        <dbReference type="Proteomes" id="UP001217089"/>
    </source>
</evidence>